<keyword evidence="2" id="KW-0521">NADP</keyword>
<reference evidence="5" key="1">
    <citation type="submission" date="2020-11" db="EMBL/GenBank/DDBJ databases">
        <authorList>
            <person name="Koelle M."/>
            <person name="Horta M.A.C."/>
            <person name="Nowrousian M."/>
            <person name="Ohm R.A."/>
            <person name="Benz P."/>
            <person name="Pilgard A."/>
        </authorList>
    </citation>
    <scope>NUCLEOTIDE SEQUENCE</scope>
    <source>
        <strain evidence="5">FPRL280</strain>
    </source>
</reference>
<evidence type="ECO:0000256" key="1">
    <source>
        <dbReference type="ARBA" id="ARBA00006484"/>
    </source>
</evidence>
<comment type="similarity">
    <text evidence="1 4">Belongs to the short-chain dehydrogenases/reductases (SDR) family.</text>
</comment>
<comment type="caution">
    <text evidence="5">The sequence shown here is derived from an EMBL/GenBank/DDBJ whole genome shotgun (WGS) entry which is preliminary data.</text>
</comment>
<dbReference type="PRINTS" id="PR00081">
    <property type="entry name" value="GDHRDH"/>
</dbReference>
<dbReference type="PANTHER" id="PTHR43976:SF16">
    <property type="entry name" value="SHORT-CHAIN DEHYDROGENASE_REDUCTASE FAMILY PROTEIN"/>
    <property type="match status" value="1"/>
</dbReference>
<evidence type="ECO:0008006" key="7">
    <source>
        <dbReference type="Google" id="ProtNLM"/>
    </source>
</evidence>
<dbReference type="GO" id="GO:0016491">
    <property type="term" value="F:oxidoreductase activity"/>
    <property type="evidence" value="ECO:0007669"/>
    <property type="project" value="UniProtKB-KW"/>
</dbReference>
<dbReference type="AlphaFoldDB" id="A0A8H7TZU0"/>
<dbReference type="Pfam" id="PF00106">
    <property type="entry name" value="adh_short"/>
    <property type="match status" value="1"/>
</dbReference>
<evidence type="ECO:0000256" key="3">
    <source>
        <dbReference type="ARBA" id="ARBA00023002"/>
    </source>
</evidence>
<evidence type="ECO:0000313" key="5">
    <source>
        <dbReference type="EMBL" id="KAF9807937.1"/>
    </source>
</evidence>
<keyword evidence="3" id="KW-0560">Oxidoreductase</keyword>
<dbReference type="InterPro" id="IPR036291">
    <property type="entry name" value="NAD(P)-bd_dom_sf"/>
</dbReference>
<reference evidence="5" key="2">
    <citation type="journal article" name="Front. Microbiol.">
        <title>Degradative Capacity of Two Strains of Rhodonia placenta: From Phenotype to Genotype.</title>
        <authorList>
            <person name="Kolle M."/>
            <person name="Horta M.A.C."/>
            <person name="Nowrousian M."/>
            <person name="Ohm R.A."/>
            <person name="Benz J.P."/>
            <person name="Pilgard A."/>
        </authorList>
    </citation>
    <scope>NUCLEOTIDE SEQUENCE</scope>
    <source>
        <strain evidence="5">FPRL280</strain>
    </source>
</reference>
<evidence type="ECO:0000256" key="4">
    <source>
        <dbReference type="RuleBase" id="RU000363"/>
    </source>
</evidence>
<dbReference type="PROSITE" id="PS00061">
    <property type="entry name" value="ADH_SHORT"/>
    <property type="match status" value="1"/>
</dbReference>
<organism evidence="5 6">
    <name type="scientific">Rhodonia placenta</name>
    <dbReference type="NCBI Taxonomy" id="104341"/>
    <lineage>
        <taxon>Eukaryota</taxon>
        <taxon>Fungi</taxon>
        <taxon>Dikarya</taxon>
        <taxon>Basidiomycota</taxon>
        <taxon>Agaricomycotina</taxon>
        <taxon>Agaricomycetes</taxon>
        <taxon>Polyporales</taxon>
        <taxon>Adustoporiaceae</taxon>
        <taxon>Rhodonia</taxon>
    </lineage>
</organism>
<dbReference type="PANTHER" id="PTHR43976">
    <property type="entry name" value="SHORT CHAIN DEHYDROGENASE"/>
    <property type="match status" value="1"/>
</dbReference>
<name>A0A8H7TZU0_9APHY</name>
<dbReference type="InterPro" id="IPR020904">
    <property type="entry name" value="Sc_DH/Rdtase_CS"/>
</dbReference>
<sequence length="285" mass="30966">MSPKVWFITGSSTGLGRSMTELVLKNGDIAVATLRKPDALSDLVAKYPAERLLVLKLDVAKPDEITAAFSDAVKQFGRIDIVFNNAAYATLGEVEGTPDDVAQHLFNVNFWGATQVSKEAIKVFREVNKPVGGRLLQVSSMVGIMAPAGLGFYSASKHALEGLSDALATEIDPEWNIKVNCFSRAQDAVHQPGAFRTNGVTNMGKFPPPPAYTNPKLPTNVTRDVMQVPYGAEPDKAAEKMYRLAELPEPPLHFPLGKDAISAVRQKLAAISADFDKYESWSDDM</sequence>
<dbReference type="SUPFAM" id="SSF51735">
    <property type="entry name" value="NAD(P)-binding Rossmann-fold domains"/>
    <property type="match status" value="1"/>
</dbReference>
<evidence type="ECO:0000313" key="6">
    <source>
        <dbReference type="Proteomes" id="UP000639403"/>
    </source>
</evidence>
<evidence type="ECO:0000256" key="2">
    <source>
        <dbReference type="ARBA" id="ARBA00022857"/>
    </source>
</evidence>
<dbReference type="Gene3D" id="3.40.50.720">
    <property type="entry name" value="NAD(P)-binding Rossmann-like Domain"/>
    <property type="match status" value="1"/>
</dbReference>
<dbReference type="PRINTS" id="PR00080">
    <property type="entry name" value="SDRFAMILY"/>
</dbReference>
<proteinExistence type="inferred from homology"/>
<dbReference type="CDD" id="cd05374">
    <property type="entry name" value="17beta-HSD-like_SDR_c"/>
    <property type="match status" value="1"/>
</dbReference>
<protein>
    <recommendedName>
        <fullName evidence="7">NAD(P)-binding protein</fullName>
    </recommendedName>
</protein>
<dbReference type="Proteomes" id="UP000639403">
    <property type="component" value="Unassembled WGS sequence"/>
</dbReference>
<dbReference type="EMBL" id="JADOXO010000254">
    <property type="protein sequence ID" value="KAF9807937.1"/>
    <property type="molecule type" value="Genomic_DNA"/>
</dbReference>
<accession>A0A8H7TZU0</accession>
<dbReference type="InterPro" id="IPR002347">
    <property type="entry name" value="SDR_fam"/>
</dbReference>
<dbReference type="InterPro" id="IPR051911">
    <property type="entry name" value="SDR_oxidoreductase"/>
</dbReference>
<gene>
    <name evidence="5" type="ORF">IEO21_07991</name>
</gene>